<evidence type="ECO:0000256" key="7">
    <source>
        <dbReference type="RuleBase" id="RU000461"/>
    </source>
</evidence>
<evidence type="ECO:0000313" key="8">
    <source>
        <dbReference type="EMBL" id="MEB3031437.1"/>
    </source>
</evidence>
<dbReference type="PANTHER" id="PTHR46696">
    <property type="entry name" value="P450, PUTATIVE (EUROFUNG)-RELATED"/>
    <property type="match status" value="1"/>
</dbReference>
<evidence type="ECO:0000256" key="2">
    <source>
        <dbReference type="ARBA" id="ARBA00022617"/>
    </source>
</evidence>
<accession>A0ABU5XUP9</accession>
<dbReference type="Gene3D" id="1.10.630.10">
    <property type="entry name" value="Cytochrome P450"/>
    <property type="match status" value="1"/>
</dbReference>
<name>A0ABU5XUP9_9MYCO</name>
<keyword evidence="6 7" id="KW-0503">Monooxygenase</keyword>
<dbReference type="CDD" id="cd20629">
    <property type="entry name" value="P450_pinF1-like"/>
    <property type="match status" value="1"/>
</dbReference>
<dbReference type="SUPFAM" id="SSF48264">
    <property type="entry name" value="Cytochrome P450"/>
    <property type="match status" value="1"/>
</dbReference>
<dbReference type="PANTHER" id="PTHR46696:SF3">
    <property type="entry name" value="PULCHERRIMINIC ACID SYNTHASE"/>
    <property type="match status" value="1"/>
</dbReference>
<sequence>MQLFDDLEDFGAFDDVVSGDVRDPYTELARLRREEPVQRIDISGMPHEESKPVFMVYRHEDVIKMLRDNETYSSAIIIDTFGDVLGKQVMLGMDEPAHGRHRALVSKAFSPRAVAGWEQELVIPVANLLIDRFADRGRADLVKEFNFEYPTRIIARILGLPEQDYEQFQRWSISLLSFTINPERGRTASLALRDYFTPILAARRVEPRNDLISRLADAEIDGQKLSDEEIFSFLRLLLPAGIETTYRSLGNLLFALLTHTDQLDAVLADRALLPQAIEEGVRWDAPLLTITRVATCDTELGGVAIPAGSAVMPMLGAANRQDDRYANPNLFDIFRESKVHASWGHGAHVCLGSHLARMEMRDALGLMFDRLPNLRLDPDGGDPHIRGQVFRSPTSLPVLFDAP</sequence>
<proteinExistence type="inferred from homology"/>
<dbReference type="InterPro" id="IPR001128">
    <property type="entry name" value="Cyt_P450"/>
</dbReference>
<gene>
    <name evidence="8" type="ORF">KV113_07675</name>
</gene>
<protein>
    <submittedName>
        <fullName evidence="8">Cytochrome P450</fullName>
    </submittedName>
</protein>
<comment type="similarity">
    <text evidence="1 7">Belongs to the cytochrome P450 family.</text>
</comment>
<dbReference type="EMBL" id="JAYJJU010000005">
    <property type="protein sequence ID" value="MEB3031437.1"/>
    <property type="molecule type" value="Genomic_DNA"/>
</dbReference>
<evidence type="ECO:0000256" key="4">
    <source>
        <dbReference type="ARBA" id="ARBA00023002"/>
    </source>
</evidence>
<keyword evidence="4 7" id="KW-0560">Oxidoreductase</keyword>
<keyword evidence="5 7" id="KW-0408">Iron</keyword>
<evidence type="ECO:0000313" key="9">
    <source>
        <dbReference type="Proteomes" id="UP001298593"/>
    </source>
</evidence>
<dbReference type="Pfam" id="PF00067">
    <property type="entry name" value="p450"/>
    <property type="match status" value="1"/>
</dbReference>
<comment type="caution">
    <text evidence="8">The sequence shown here is derived from an EMBL/GenBank/DDBJ whole genome shotgun (WGS) entry which is preliminary data.</text>
</comment>
<keyword evidence="3 7" id="KW-0479">Metal-binding</keyword>
<dbReference type="InterPro" id="IPR036396">
    <property type="entry name" value="Cyt_P450_sf"/>
</dbReference>
<evidence type="ECO:0000256" key="5">
    <source>
        <dbReference type="ARBA" id="ARBA00023004"/>
    </source>
</evidence>
<dbReference type="PROSITE" id="PS00086">
    <property type="entry name" value="CYTOCHROME_P450"/>
    <property type="match status" value="1"/>
</dbReference>
<evidence type="ECO:0000256" key="1">
    <source>
        <dbReference type="ARBA" id="ARBA00010617"/>
    </source>
</evidence>
<reference evidence="8 9" key="1">
    <citation type="submission" date="2023-12" db="EMBL/GenBank/DDBJ databases">
        <title>Description of new species of Mycobacterium terrae complex isolated from sewage at the Sao Paulo Zoological Park Foundation in Brazil.</title>
        <authorList>
            <person name="Romagnoli C.L."/>
            <person name="Conceicao E.C."/>
            <person name="Machado E."/>
            <person name="Barreto L.B.P.F."/>
            <person name="Sharma A."/>
            <person name="Silva N.M."/>
            <person name="Marques L.E."/>
            <person name="Juliana M.A."/>
            <person name="Lourenco M.C.S."/>
            <person name="Digiampietri L.A."/>
            <person name="Suffys P.N."/>
            <person name="Viana-Niero C."/>
        </authorList>
    </citation>
    <scope>NUCLEOTIDE SEQUENCE [LARGE SCALE GENOMIC DNA]</scope>
    <source>
        <strain evidence="8 9">MYC340</strain>
    </source>
</reference>
<evidence type="ECO:0000256" key="6">
    <source>
        <dbReference type="ARBA" id="ARBA00023033"/>
    </source>
</evidence>
<evidence type="ECO:0000256" key="3">
    <source>
        <dbReference type="ARBA" id="ARBA00022723"/>
    </source>
</evidence>
<dbReference type="InterPro" id="IPR002397">
    <property type="entry name" value="Cyt_P450_B"/>
</dbReference>
<keyword evidence="2 7" id="KW-0349">Heme</keyword>
<dbReference type="Proteomes" id="UP001298593">
    <property type="component" value="Unassembled WGS sequence"/>
</dbReference>
<dbReference type="RefSeq" id="WP_224975752.1">
    <property type="nucleotide sequence ID" value="NZ_JAYJJU010000005.1"/>
</dbReference>
<organism evidence="8 9">
    <name type="scientific">[Mycobacterium] nativiensis</name>
    <dbReference type="NCBI Taxonomy" id="2855503"/>
    <lineage>
        <taxon>Bacteria</taxon>
        <taxon>Bacillati</taxon>
        <taxon>Actinomycetota</taxon>
        <taxon>Actinomycetes</taxon>
        <taxon>Mycobacteriales</taxon>
        <taxon>Mycobacteriaceae</taxon>
        <taxon>Mycolicibacter</taxon>
    </lineage>
</organism>
<dbReference type="InterPro" id="IPR017972">
    <property type="entry name" value="Cyt_P450_CS"/>
</dbReference>
<keyword evidence="9" id="KW-1185">Reference proteome</keyword>
<dbReference type="PRINTS" id="PR00359">
    <property type="entry name" value="BP450"/>
</dbReference>